<evidence type="ECO:0000259" key="1">
    <source>
        <dbReference type="PROSITE" id="PS50405"/>
    </source>
</evidence>
<dbReference type="EMBL" id="MH094264">
    <property type="protein sequence ID" value="QCC89040.1"/>
    <property type="molecule type" value="mRNA"/>
</dbReference>
<proteinExistence type="evidence at transcript level"/>
<protein>
    <submittedName>
        <fullName evidence="2">Glutathione S-transferase unclassified</fullName>
    </submittedName>
</protein>
<organism evidence="2">
    <name type="scientific">Meteorus pulchricornis</name>
    <dbReference type="NCBI Taxonomy" id="51522"/>
    <lineage>
        <taxon>Eukaryota</taxon>
        <taxon>Metazoa</taxon>
        <taxon>Ecdysozoa</taxon>
        <taxon>Arthropoda</taxon>
        <taxon>Hexapoda</taxon>
        <taxon>Insecta</taxon>
        <taxon>Pterygota</taxon>
        <taxon>Neoptera</taxon>
        <taxon>Endopterygota</taxon>
        <taxon>Hymenoptera</taxon>
        <taxon>Apocrita</taxon>
        <taxon>Ichneumonoidea</taxon>
        <taxon>Braconidae</taxon>
        <taxon>Meteorinae</taxon>
        <taxon>Meteorus</taxon>
    </lineage>
</organism>
<dbReference type="PROSITE" id="PS50405">
    <property type="entry name" value="GST_CTER"/>
    <property type="match status" value="1"/>
</dbReference>
<dbReference type="Pfam" id="PF00043">
    <property type="entry name" value="GST_C"/>
    <property type="match status" value="1"/>
</dbReference>
<evidence type="ECO:0000313" key="2">
    <source>
        <dbReference type="EMBL" id="QCC89040.1"/>
    </source>
</evidence>
<dbReference type="Gene3D" id="1.20.1050.10">
    <property type="match status" value="1"/>
</dbReference>
<dbReference type="AlphaFoldDB" id="A0A4D6J8H7"/>
<dbReference type="PANTHER" id="PTHR43969">
    <property type="entry name" value="GLUTATHIONE S TRANSFERASE D10, ISOFORM A-RELATED"/>
    <property type="match status" value="1"/>
</dbReference>
<dbReference type="InterPro" id="IPR004046">
    <property type="entry name" value="GST_C"/>
</dbReference>
<dbReference type="PANTHER" id="PTHR43969:SF7">
    <property type="entry name" value="GST-CONTAINING FLYWCH ZINC-FINGER PROTEIN"/>
    <property type="match status" value="1"/>
</dbReference>
<dbReference type="InterPro" id="IPR036282">
    <property type="entry name" value="Glutathione-S-Trfase_C_sf"/>
</dbReference>
<sequence length="116" mass="13359">MFFAYERTPLGLKKMRMALDIFETYLKRTNSAYAAGDSLTIADFPLVTATLCLEAIDFSIAPWPLIEKWYNNFKLKHTELWEIAAGGLKELSFFEKNPPDLSHMVHPIHPIRKVSK</sequence>
<name>A0A4D6J8H7_9HYME</name>
<dbReference type="GO" id="GO:0006749">
    <property type="term" value="P:glutathione metabolic process"/>
    <property type="evidence" value="ECO:0007669"/>
    <property type="project" value="TreeGrafter"/>
</dbReference>
<feature type="domain" description="GST C-terminal" evidence="1">
    <location>
        <begin position="1"/>
        <end position="100"/>
    </location>
</feature>
<reference evidence="2" key="1">
    <citation type="submission" date="2018-03" db="EMBL/GenBank/DDBJ databases">
        <authorList>
            <person name="Sheng S."/>
        </authorList>
    </citation>
    <scope>NUCLEOTIDE SEQUENCE</scope>
</reference>
<dbReference type="InterPro" id="IPR010987">
    <property type="entry name" value="Glutathione-S-Trfase_C-like"/>
</dbReference>
<keyword evidence="2" id="KW-0808">Transferase</keyword>
<dbReference type="SUPFAM" id="SSF47616">
    <property type="entry name" value="GST C-terminal domain-like"/>
    <property type="match status" value="1"/>
</dbReference>
<accession>A0A4D6J8H7</accession>
<dbReference type="GO" id="GO:0004364">
    <property type="term" value="F:glutathione transferase activity"/>
    <property type="evidence" value="ECO:0007669"/>
    <property type="project" value="TreeGrafter"/>
</dbReference>